<feature type="coiled-coil region" evidence="1">
    <location>
        <begin position="41"/>
        <end position="75"/>
    </location>
</feature>
<dbReference type="AlphaFoldDB" id="A0A382KGE6"/>
<gene>
    <name evidence="2" type="ORF">METZ01_LOCUS276143</name>
</gene>
<reference evidence="2" key="1">
    <citation type="submission" date="2018-05" db="EMBL/GenBank/DDBJ databases">
        <authorList>
            <person name="Lanie J.A."/>
            <person name="Ng W.-L."/>
            <person name="Kazmierczak K.M."/>
            <person name="Andrzejewski T.M."/>
            <person name="Davidsen T.M."/>
            <person name="Wayne K.J."/>
            <person name="Tettelin H."/>
            <person name="Glass J.I."/>
            <person name="Rusch D."/>
            <person name="Podicherti R."/>
            <person name="Tsui H.-C.T."/>
            <person name="Winkler M.E."/>
        </authorList>
    </citation>
    <scope>NUCLEOTIDE SEQUENCE</scope>
</reference>
<evidence type="ECO:0000313" key="2">
    <source>
        <dbReference type="EMBL" id="SVC23289.1"/>
    </source>
</evidence>
<dbReference type="EMBL" id="UINC01080393">
    <property type="protein sequence ID" value="SVC23289.1"/>
    <property type="molecule type" value="Genomic_DNA"/>
</dbReference>
<proteinExistence type="predicted"/>
<evidence type="ECO:0000256" key="1">
    <source>
        <dbReference type="SAM" id="Coils"/>
    </source>
</evidence>
<accession>A0A382KGE6</accession>
<sequence length="77" mass="8806">MSCGFGAVILFFMIINSQAVHKSEIPPERAQAETVKLEFEILEERKNLVMARNTMDELQDEDIRAEEQIAQIIALIE</sequence>
<protein>
    <submittedName>
        <fullName evidence="2">Uncharacterized protein</fullName>
    </submittedName>
</protein>
<organism evidence="2">
    <name type="scientific">marine metagenome</name>
    <dbReference type="NCBI Taxonomy" id="408172"/>
    <lineage>
        <taxon>unclassified sequences</taxon>
        <taxon>metagenomes</taxon>
        <taxon>ecological metagenomes</taxon>
    </lineage>
</organism>
<feature type="non-terminal residue" evidence="2">
    <location>
        <position position="77"/>
    </location>
</feature>
<name>A0A382KGE6_9ZZZZ</name>
<keyword evidence="1" id="KW-0175">Coiled coil</keyword>